<organism evidence="6 7">
    <name type="scientific">Mugilogobius chulae</name>
    <name type="common">yellowstripe goby</name>
    <dbReference type="NCBI Taxonomy" id="88201"/>
    <lineage>
        <taxon>Eukaryota</taxon>
        <taxon>Metazoa</taxon>
        <taxon>Chordata</taxon>
        <taxon>Craniata</taxon>
        <taxon>Vertebrata</taxon>
        <taxon>Euteleostomi</taxon>
        <taxon>Actinopterygii</taxon>
        <taxon>Neopterygii</taxon>
        <taxon>Teleostei</taxon>
        <taxon>Neoteleostei</taxon>
        <taxon>Acanthomorphata</taxon>
        <taxon>Gobiaria</taxon>
        <taxon>Gobiiformes</taxon>
        <taxon>Gobioidei</taxon>
        <taxon>Gobiidae</taxon>
        <taxon>Gobionellinae</taxon>
        <taxon>Mugilogobius</taxon>
    </lineage>
</organism>
<reference evidence="7" key="1">
    <citation type="submission" date="2024-04" db="EMBL/GenBank/DDBJ databases">
        <title>Salinicola lusitanus LLJ914,a marine bacterium isolated from the Okinawa Trough.</title>
        <authorList>
            <person name="Li J."/>
        </authorList>
    </citation>
    <scope>NUCLEOTIDE SEQUENCE [LARGE SCALE GENOMIC DNA]</scope>
</reference>
<proteinExistence type="predicted"/>
<dbReference type="AlphaFoldDB" id="A0AAW0Q2R0"/>
<dbReference type="PANTHER" id="PTHR22923:SF116">
    <property type="entry name" value="C1Q DOMAIN-CONTAINING PROTEIN"/>
    <property type="match status" value="1"/>
</dbReference>
<keyword evidence="4" id="KW-0812">Transmembrane</keyword>
<protein>
    <recommendedName>
        <fullName evidence="5">C1q domain-containing protein</fullName>
    </recommendedName>
</protein>
<evidence type="ECO:0000313" key="6">
    <source>
        <dbReference type="EMBL" id="KAK7939320.1"/>
    </source>
</evidence>
<sequence length="209" mass="22941">MNHHIHSEQQGSVVAPVKFVPFQTATTQGGAVVFFTAHQGPLREITFDPIVFNQVLVNQGSGYNNQTGIFSAPETGIYQFMFSAQLCRGGANNFWQFVVNQVPKSLCHAQVANGDTTLNTCYMVETLQQDDRVWVKQRESSCAWASAVSKTITFSGVLLTSRRGMYSSSCALLGRDMYGTSVQSSVATLHLTAVPLMLCLLLCLCIWLC</sequence>
<dbReference type="EMBL" id="JBBPFD010000002">
    <property type="protein sequence ID" value="KAK7939320.1"/>
    <property type="molecule type" value="Genomic_DNA"/>
</dbReference>
<dbReference type="Pfam" id="PF00386">
    <property type="entry name" value="C1q"/>
    <property type="match status" value="1"/>
</dbReference>
<evidence type="ECO:0000256" key="1">
    <source>
        <dbReference type="ARBA" id="ARBA00004613"/>
    </source>
</evidence>
<dbReference type="Gene3D" id="2.60.120.40">
    <property type="match status" value="1"/>
</dbReference>
<dbReference type="SMART" id="SM00110">
    <property type="entry name" value="C1Q"/>
    <property type="match status" value="1"/>
</dbReference>
<name>A0AAW0Q2R0_9GOBI</name>
<keyword evidence="4" id="KW-0472">Membrane</keyword>
<gene>
    <name evidence="6" type="ORF">WMY93_002646</name>
</gene>
<keyword evidence="7" id="KW-1185">Reference proteome</keyword>
<dbReference type="PRINTS" id="PR00007">
    <property type="entry name" value="COMPLEMNTC1Q"/>
</dbReference>
<accession>A0AAW0Q2R0</accession>
<evidence type="ECO:0000256" key="2">
    <source>
        <dbReference type="ARBA" id="ARBA00022525"/>
    </source>
</evidence>
<keyword evidence="4" id="KW-1133">Transmembrane helix</keyword>
<evidence type="ECO:0000256" key="4">
    <source>
        <dbReference type="SAM" id="Phobius"/>
    </source>
</evidence>
<feature type="domain" description="C1q" evidence="5">
    <location>
        <begin position="27"/>
        <end position="165"/>
    </location>
</feature>
<keyword evidence="3" id="KW-0732">Signal</keyword>
<dbReference type="InterPro" id="IPR008983">
    <property type="entry name" value="Tumour_necrosis_fac-like_dom"/>
</dbReference>
<comment type="subcellular location">
    <subcellularLocation>
        <location evidence="1">Secreted</location>
    </subcellularLocation>
</comment>
<dbReference type="Proteomes" id="UP001460270">
    <property type="component" value="Unassembled WGS sequence"/>
</dbReference>
<dbReference type="InterPro" id="IPR001073">
    <property type="entry name" value="C1q_dom"/>
</dbReference>
<dbReference type="PANTHER" id="PTHR22923">
    <property type="entry name" value="CEREBELLIN-RELATED"/>
    <property type="match status" value="1"/>
</dbReference>
<evidence type="ECO:0000259" key="5">
    <source>
        <dbReference type="PROSITE" id="PS50871"/>
    </source>
</evidence>
<comment type="caution">
    <text evidence="6">The sequence shown here is derived from an EMBL/GenBank/DDBJ whole genome shotgun (WGS) entry which is preliminary data.</text>
</comment>
<keyword evidence="2" id="KW-0964">Secreted</keyword>
<evidence type="ECO:0000256" key="3">
    <source>
        <dbReference type="ARBA" id="ARBA00022729"/>
    </source>
</evidence>
<evidence type="ECO:0000313" key="7">
    <source>
        <dbReference type="Proteomes" id="UP001460270"/>
    </source>
</evidence>
<dbReference type="GO" id="GO:0005576">
    <property type="term" value="C:extracellular region"/>
    <property type="evidence" value="ECO:0007669"/>
    <property type="project" value="UniProtKB-SubCell"/>
</dbReference>
<feature type="transmembrane region" description="Helical" evidence="4">
    <location>
        <begin position="187"/>
        <end position="208"/>
    </location>
</feature>
<dbReference type="PROSITE" id="PS50871">
    <property type="entry name" value="C1Q"/>
    <property type="match status" value="1"/>
</dbReference>
<dbReference type="InterPro" id="IPR050822">
    <property type="entry name" value="Cerebellin_Synaptic_Org"/>
</dbReference>
<dbReference type="SUPFAM" id="SSF49842">
    <property type="entry name" value="TNF-like"/>
    <property type="match status" value="1"/>
</dbReference>